<comment type="caution">
    <text evidence="3">The sequence shown here is derived from an EMBL/GenBank/DDBJ whole genome shotgun (WGS) entry which is preliminary data.</text>
</comment>
<evidence type="ECO:0008006" key="5">
    <source>
        <dbReference type="Google" id="ProtNLM"/>
    </source>
</evidence>
<reference evidence="3 4" key="2">
    <citation type="submission" date="2020-07" db="EMBL/GenBank/DDBJ databases">
        <title>Genome assembly of wild tea tree DASZ reveals pedigree and selection history of tea varieties.</title>
        <authorList>
            <person name="Zhang W."/>
        </authorList>
    </citation>
    <scope>NUCLEOTIDE SEQUENCE [LARGE SCALE GENOMIC DNA]</scope>
    <source>
        <strain evidence="4">cv. G240</strain>
        <tissue evidence="3">Leaf</tissue>
    </source>
</reference>
<dbReference type="PROSITE" id="PS51375">
    <property type="entry name" value="PPR"/>
    <property type="match status" value="1"/>
</dbReference>
<dbReference type="EMBL" id="JACBKZ010000005">
    <property type="protein sequence ID" value="KAF5949514.1"/>
    <property type="molecule type" value="Genomic_DNA"/>
</dbReference>
<accession>A0A7J7HC91</accession>
<dbReference type="Proteomes" id="UP000593564">
    <property type="component" value="Unassembled WGS sequence"/>
</dbReference>
<dbReference type="PANTHER" id="PTHR47926">
    <property type="entry name" value="PENTATRICOPEPTIDE REPEAT-CONTAINING PROTEIN"/>
    <property type="match status" value="1"/>
</dbReference>
<keyword evidence="4" id="KW-1185">Reference proteome</keyword>
<name>A0A7J7HC91_CAMSI</name>
<dbReference type="Gene3D" id="1.25.40.10">
    <property type="entry name" value="Tetratricopeptide repeat domain"/>
    <property type="match status" value="1"/>
</dbReference>
<dbReference type="NCBIfam" id="TIGR00756">
    <property type="entry name" value="PPR"/>
    <property type="match status" value="1"/>
</dbReference>
<evidence type="ECO:0000313" key="3">
    <source>
        <dbReference type="EMBL" id="KAF5949514.1"/>
    </source>
</evidence>
<evidence type="ECO:0000256" key="2">
    <source>
        <dbReference type="PROSITE-ProRule" id="PRU00708"/>
    </source>
</evidence>
<sequence length="137" mass="15423">MVEQVVQKKKMATQSNGQPSLDLGRQIHALVLKCQSKHDVAMGNTLVDMFSKSGEIEDAKHVFNEMGQKNVISWTSLIAGYKKHGISICGDMSLGEVEARHLFNIEPEKSVNYVISRGLIFKRIVSCRYLIFLQNQI</sequence>
<dbReference type="PANTHER" id="PTHR47926:SF417">
    <property type="entry name" value="PENTACOTRIPEPTIDE-REPEAT REGION OF PRORP DOMAIN-CONTAINING PROTEIN"/>
    <property type="match status" value="1"/>
</dbReference>
<dbReference type="InterPro" id="IPR002885">
    <property type="entry name" value="PPR_rpt"/>
</dbReference>
<dbReference type="GO" id="GO:0003723">
    <property type="term" value="F:RNA binding"/>
    <property type="evidence" value="ECO:0007669"/>
    <property type="project" value="InterPro"/>
</dbReference>
<dbReference type="InterPro" id="IPR046960">
    <property type="entry name" value="PPR_At4g14850-like_plant"/>
</dbReference>
<gene>
    <name evidence="3" type="ORF">HYC85_011507</name>
</gene>
<dbReference type="AlphaFoldDB" id="A0A7J7HC91"/>
<dbReference type="GO" id="GO:0009451">
    <property type="term" value="P:RNA modification"/>
    <property type="evidence" value="ECO:0007669"/>
    <property type="project" value="InterPro"/>
</dbReference>
<proteinExistence type="predicted"/>
<evidence type="ECO:0000256" key="1">
    <source>
        <dbReference type="ARBA" id="ARBA00022737"/>
    </source>
</evidence>
<dbReference type="Pfam" id="PF01535">
    <property type="entry name" value="PPR"/>
    <property type="match status" value="2"/>
</dbReference>
<dbReference type="InterPro" id="IPR011990">
    <property type="entry name" value="TPR-like_helical_dom_sf"/>
</dbReference>
<keyword evidence="1" id="KW-0677">Repeat</keyword>
<reference evidence="4" key="1">
    <citation type="journal article" date="2020" name="Nat. Commun.">
        <title>Genome assembly of wild tea tree DASZ reveals pedigree and selection history of tea varieties.</title>
        <authorList>
            <person name="Zhang W."/>
            <person name="Zhang Y."/>
            <person name="Qiu H."/>
            <person name="Guo Y."/>
            <person name="Wan H."/>
            <person name="Zhang X."/>
            <person name="Scossa F."/>
            <person name="Alseekh S."/>
            <person name="Zhang Q."/>
            <person name="Wang P."/>
            <person name="Xu L."/>
            <person name="Schmidt M.H."/>
            <person name="Jia X."/>
            <person name="Li D."/>
            <person name="Zhu A."/>
            <person name="Guo F."/>
            <person name="Chen W."/>
            <person name="Ni D."/>
            <person name="Usadel B."/>
            <person name="Fernie A.R."/>
            <person name="Wen W."/>
        </authorList>
    </citation>
    <scope>NUCLEOTIDE SEQUENCE [LARGE SCALE GENOMIC DNA]</scope>
    <source>
        <strain evidence="4">cv. G240</strain>
    </source>
</reference>
<protein>
    <recommendedName>
        <fullName evidence="5">Pentatricopeptide repeat-containing protein</fullName>
    </recommendedName>
</protein>
<organism evidence="3 4">
    <name type="scientific">Camellia sinensis</name>
    <name type="common">Tea plant</name>
    <name type="synonym">Thea sinensis</name>
    <dbReference type="NCBI Taxonomy" id="4442"/>
    <lineage>
        <taxon>Eukaryota</taxon>
        <taxon>Viridiplantae</taxon>
        <taxon>Streptophyta</taxon>
        <taxon>Embryophyta</taxon>
        <taxon>Tracheophyta</taxon>
        <taxon>Spermatophyta</taxon>
        <taxon>Magnoliopsida</taxon>
        <taxon>eudicotyledons</taxon>
        <taxon>Gunneridae</taxon>
        <taxon>Pentapetalae</taxon>
        <taxon>asterids</taxon>
        <taxon>Ericales</taxon>
        <taxon>Theaceae</taxon>
        <taxon>Camellia</taxon>
    </lineage>
</organism>
<evidence type="ECO:0000313" key="4">
    <source>
        <dbReference type="Proteomes" id="UP000593564"/>
    </source>
</evidence>
<feature type="repeat" description="PPR" evidence="2">
    <location>
        <begin position="39"/>
        <end position="73"/>
    </location>
</feature>